<gene>
    <name evidence="1" type="ORF">BBN63_28865</name>
</gene>
<proteinExistence type="predicted"/>
<dbReference type="Proteomes" id="UP000189677">
    <property type="component" value="Chromosome"/>
</dbReference>
<dbReference type="EMBL" id="CP018047">
    <property type="protein sequence ID" value="AQU69606.1"/>
    <property type="molecule type" value="Genomic_DNA"/>
</dbReference>
<dbReference type="RefSeq" id="WP_078078259.1">
    <property type="nucleotide sequence ID" value="NZ_CP018047.1"/>
</dbReference>
<dbReference type="Pfam" id="PF22752">
    <property type="entry name" value="DUF488-N3i"/>
    <property type="match status" value="1"/>
</dbReference>
<dbReference type="AlphaFoldDB" id="A0A1U9QZC3"/>
<sequence length="128" mass="14118">MTEKKPAHGVRIRRVYDAAEPDDGTRVLVDRLWPRGLAKTDAAFDDWLKTAAPSAELRKWYGHDPQKYAEFADRYRAELAEAGSASSAALTRLVELAAEGTLTLLTATKDLEHSHPRVLAAEITESDG</sequence>
<dbReference type="PANTHER" id="PTHR36849:SF1">
    <property type="entry name" value="CYTOPLASMIC PROTEIN"/>
    <property type="match status" value="1"/>
</dbReference>
<protein>
    <submittedName>
        <fullName evidence="1">MarR family transcriptional regulator</fullName>
    </submittedName>
</protein>
<name>A0A1U9QZC3_STRNV</name>
<dbReference type="OrthoDB" id="9790745at2"/>
<evidence type="ECO:0000313" key="1">
    <source>
        <dbReference type="EMBL" id="AQU69606.1"/>
    </source>
</evidence>
<dbReference type="KEGG" id="snw:BBN63_28865"/>
<accession>A0A1U9QZC3</accession>
<dbReference type="InterPro" id="IPR052552">
    <property type="entry name" value="YeaO-like"/>
</dbReference>
<reference evidence="1 2" key="1">
    <citation type="submission" date="2016-11" db="EMBL/GenBank/DDBJ databases">
        <title>Complete genome sequence of Streptomyces niveus SCSIO 3406.</title>
        <authorList>
            <person name="Zhu Q."/>
            <person name="Cheng W."/>
            <person name="Song Y."/>
            <person name="Li Q."/>
            <person name="Ju J."/>
        </authorList>
    </citation>
    <scope>NUCLEOTIDE SEQUENCE [LARGE SCALE GENOMIC DNA]</scope>
    <source>
        <strain evidence="1 2">SCSIO 3406</strain>
    </source>
</reference>
<keyword evidence="2" id="KW-1185">Reference proteome</keyword>
<dbReference type="PANTHER" id="PTHR36849">
    <property type="entry name" value="CYTOPLASMIC PROTEIN-RELATED"/>
    <property type="match status" value="1"/>
</dbReference>
<evidence type="ECO:0000313" key="2">
    <source>
        <dbReference type="Proteomes" id="UP000189677"/>
    </source>
</evidence>
<organism evidence="1 2">
    <name type="scientific">Streptomyces niveus</name>
    <name type="common">Streptomyces spheroides</name>
    <dbReference type="NCBI Taxonomy" id="193462"/>
    <lineage>
        <taxon>Bacteria</taxon>
        <taxon>Bacillati</taxon>
        <taxon>Actinomycetota</taxon>
        <taxon>Actinomycetes</taxon>
        <taxon>Kitasatosporales</taxon>
        <taxon>Streptomycetaceae</taxon>
        <taxon>Streptomyces</taxon>
    </lineage>
</organism>